<feature type="transmembrane region" description="Helical" evidence="7">
    <location>
        <begin position="169"/>
        <end position="191"/>
    </location>
</feature>
<keyword evidence="10" id="KW-1185">Reference proteome</keyword>
<evidence type="ECO:0000313" key="9">
    <source>
        <dbReference type="EMBL" id="KAK5989637.1"/>
    </source>
</evidence>
<evidence type="ECO:0000256" key="4">
    <source>
        <dbReference type="ARBA" id="ARBA00023136"/>
    </source>
</evidence>
<evidence type="ECO:0000256" key="6">
    <source>
        <dbReference type="SAM" id="MobiDB-lite"/>
    </source>
</evidence>
<keyword evidence="3 7" id="KW-1133">Transmembrane helix</keyword>
<feature type="transmembrane region" description="Helical" evidence="7">
    <location>
        <begin position="127"/>
        <end position="149"/>
    </location>
</feature>
<feature type="transmembrane region" description="Helical" evidence="7">
    <location>
        <begin position="49"/>
        <end position="74"/>
    </location>
</feature>
<protein>
    <recommendedName>
        <fullName evidence="8">Rhodopsin domain-containing protein</fullName>
    </recommendedName>
</protein>
<dbReference type="PANTHER" id="PTHR33048">
    <property type="entry name" value="PTH11-LIKE INTEGRAL MEMBRANE PROTEIN (AFU_ORTHOLOGUE AFUA_5G11245)"/>
    <property type="match status" value="1"/>
</dbReference>
<keyword evidence="2 7" id="KW-0812">Transmembrane</keyword>
<evidence type="ECO:0000256" key="7">
    <source>
        <dbReference type="SAM" id="Phobius"/>
    </source>
</evidence>
<name>A0ABR0SBT9_9HYPO</name>
<comment type="caution">
    <text evidence="9">The sequence shown here is derived from an EMBL/GenBank/DDBJ whole genome shotgun (WGS) entry which is preliminary data.</text>
</comment>
<comment type="similarity">
    <text evidence="5">Belongs to the SAT4 family.</text>
</comment>
<proteinExistence type="inferred from homology"/>
<comment type="subcellular location">
    <subcellularLocation>
        <location evidence="1">Membrane</location>
        <topology evidence="1">Multi-pass membrane protein</topology>
    </subcellularLocation>
</comment>
<evidence type="ECO:0000256" key="3">
    <source>
        <dbReference type="ARBA" id="ARBA00022989"/>
    </source>
</evidence>
<gene>
    <name evidence="9" type="ORF">PT974_07891</name>
</gene>
<evidence type="ECO:0000259" key="8">
    <source>
        <dbReference type="Pfam" id="PF20684"/>
    </source>
</evidence>
<keyword evidence="4 7" id="KW-0472">Membrane</keyword>
<evidence type="ECO:0000256" key="1">
    <source>
        <dbReference type="ARBA" id="ARBA00004141"/>
    </source>
</evidence>
<feature type="domain" description="Rhodopsin" evidence="8">
    <location>
        <begin position="43"/>
        <end position="264"/>
    </location>
</feature>
<evidence type="ECO:0000256" key="5">
    <source>
        <dbReference type="ARBA" id="ARBA00038359"/>
    </source>
</evidence>
<reference evidence="9 10" key="1">
    <citation type="submission" date="2024-01" db="EMBL/GenBank/DDBJ databases">
        <title>Complete genome of Cladobotryum mycophilum ATHUM6906.</title>
        <authorList>
            <person name="Christinaki A.C."/>
            <person name="Myridakis A.I."/>
            <person name="Kouvelis V.N."/>
        </authorList>
    </citation>
    <scope>NUCLEOTIDE SEQUENCE [LARGE SCALE GENOMIC DNA]</scope>
    <source>
        <strain evidence="9 10">ATHUM6906</strain>
    </source>
</reference>
<evidence type="ECO:0000256" key="2">
    <source>
        <dbReference type="ARBA" id="ARBA00022692"/>
    </source>
</evidence>
<dbReference type="InterPro" id="IPR049326">
    <property type="entry name" value="Rhodopsin_dom_fungi"/>
</dbReference>
<evidence type="ECO:0000313" key="10">
    <source>
        <dbReference type="Proteomes" id="UP001338125"/>
    </source>
</evidence>
<dbReference type="Pfam" id="PF20684">
    <property type="entry name" value="Fung_rhodopsin"/>
    <property type="match status" value="1"/>
</dbReference>
<dbReference type="InterPro" id="IPR052337">
    <property type="entry name" value="SAT4-like"/>
</dbReference>
<feature type="transmembrane region" description="Helical" evidence="7">
    <location>
        <begin position="94"/>
        <end position="115"/>
    </location>
</feature>
<feature type="transmembrane region" description="Helical" evidence="7">
    <location>
        <begin position="237"/>
        <end position="259"/>
    </location>
</feature>
<organism evidence="9 10">
    <name type="scientific">Cladobotryum mycophilum</name>
    <dbReference type="NCBI Taxonomy" id="491253"/>
    <lineage>
        <taxon>Eukaryota</taxon>
        <taxon>Fungi</taxon>
        <taxon>Dikarya</taxon>
        <taxon>Ascomycota</taxon>
        <taxon>Pezizomycotina</taxon>
        <taxon>Sordariomycetes</taxon>
        <taxon>Hypocreomycetidae</taxon>
        <taxon>Hypocreales</taxon>
        <taxon>Hypocreaceae</taxon>
        <taxon>Cladobotryum</taxon>
    </lineage>
</organism>
<feature type="transmembrane region" description="Helical" evidence="7">
    <location>
        <begin position="203"/>
        <end position="225"/>
    </location>
</feature>
<dbReference type="EMBL" id="JAVFKD010000014">
    <property type="protein sequence ID" value="KAK5989637.1"/>
    <property type="molecule type" value="Genomic_DNA"/>
</dbReference>
<sequence>MDRHSPWLRRDGSVVAGYTVKDEFPLSLALEPGSSLYLWRISPFLVEDILCYISLFFFWGVGINYVCMVVVGGAGYHIAHLQELHVARFSQITFAAQVLYALTLGFTKISIIWMIKRIFFTQSYAYVAYTIMFLNVVWMLQTVLTGVLICQPVTMNWDPVARARGHCGNQTLAFAAVSIVDIITDLAILILPMKMLLELQMKLSYKIALGCVFGAGFIIRLYYVFGLDFNDLTYSSVPLSIICTAQLSVAIMVSSAALLRPVFDRTIGSWLSLSLGSRHTKQLDSTSGAIRSTNSGTGFRSLTNRSKTNGSTFQTISESEENLRWEMDVMHIDKGRTLTSVSRYESGTDSAGGYQEPPPVGQIMITHEMRISRQ</sequence>
<dbReference type="PANTHER" id="PTHR33048:SF47">
    <property type="entry name" value="INTEGRAL MEMBRANE PROTEIN-RELATED"/>
    <property type="match status" value="1"/>
</dbReference>
<accession>A0ABR0SBT9</accession>
<dbReference type="Proteomes" id="UP001338125">
    <property type="component" value="Unassembled WGS sequence"/>
</dbReference>
<feature type="region of interest" description="Disordered" evidence="6">
    <location>
        <begin position="286"/>
        <end position="315"/>
    </location>
</feature>